<dbReference type="InterPro" id="IPR007621">
    <property type="entry name" value="TPM_dom"/>
</dbReference>
<keyword evidence="1" id="KW-0472">Membrane</keyword>
<dbReference type="Pfam" id="PF04536">
    <property type="entry name" value="TPM_phosphatase"/>
    <property type="match status" value="1"/>
</dbReference>
<sequence length="277" mass="28795">MSILLRLWLCALCWLPLAHAQQPIPPLSARVMDLTGTLSPAERADIERRLADLERRKGTQIAVLIVSTTQPETIEQYARRVLDQWKLGRKGIDDGALLLVAKDDRRLRIETQYGLEGVIPDAVAKRIIEEDIVPHLRAGDFAGGIRAGVERMVALVEGEPLPPPKPPQRDGGFGELLPVLAFVVLFAGRLLGALFGQLLGATLGAVLAGGLVWLSLGSLLLGLAVGFVVFVLLLATLGGGGGWGGLGGGWSSGGGFGGGGFSGGGGMGGGGGASGRW</sequence>
<keyword evidence="2" id="KW-0732">Signal</keyword>
<dbReference type="Proteomes" id="UP001482231">
    <property type="component" value="Unassembled WGS sequence"/>
</dbReference>
<evidence type="ECO:0000313" key="4">
    <source>
        <dbReference type="EMBL" id="MEO1765957.1"/>
    </source>
</evidence>
<keyword evidence="1" id="KW-1133">Transmembrane helix</keyword>
<protein>
    <submittedName>
        <fullName evidence="4">YgcG family protein</fullName>
    </submittedName>
</protein>
<dbReference type="Gene3D" id="3.10.310.50">
    <property type="match status" value="1"/>
</dbReference>
<feature type="chain" id="PRO_5045255981" evidence="2">
    <location>
        <begin position="21"/>
        <end position="277"/>
    </location>
</feature>
<dbReference type="PANTHER" id="PTHR30373">
    <property type="entry name" value="UPF0603 PROTEIN YGCG"/>
    <property type="match status" value="1"/>
</dbReference>
<keyword evidence="5" id="KW-1185">Reference proteome</keyword>
<evidence type="ECO:0000256" key="2">
    <source>
        <dbReference type="SAM" id="SignalP"/>
    </source>
</evidence>
<evidence type="ECO:0000259" key="3">
    <source>
        <dbReference type="Pfam" id="PF04536"/>
    </source>
</evidence>
<organism evidence="4 5">
    <name type="scientific">Thiobacter aerophilum</name>
    <dbReference type="NCBI Taxonomy" id="3121275"/>
    <lineage>
        <taxon>Bacteria</taxon>
        <taxon>Pseudomonadati</taxon>
        <taxon>Pseudomonadota</taxon>
        <taxon>Betaproteobacteria</taxon>
        <taxon>Burkholderiales</taxon>
        <taxon>Thiobacteraceae</taxon>
        <taxon>Thiobacter</taxon>
    </lineage>
</organism>
<feature type="transmembrane region" description="Helical" evidence="1">
    <location>
        <begin position="211"/>
        <end position="235"/>
    </location>
</feature>
<feature type="signal peptide" evidence="2">
    <location>
        <begin position="1"/>
        <end position="20"/>
    </location>
</feature>
<name>A0ABV0EDQ2_9BURK</name>
<accession>A0ABV0EDQ2</accession>
<feature type="domain" description="TPM" evidence="3">
    <location>
        <begin position="31"/>
        <end position="154"/>
    </location>
</feature>
<evidence type="ECO:0000256" key="1">
    <source>
        <dbReference type="SAM" id="Phobius"/>
    </source>
</evidence>
<keyword evidence="1" id="KW-0812">Transmembrane</keyword>
<evidence type="ECO:0000313" key="5">
    <source>
        <dbReference type="Proteomes" id="UP001482231"/>
    </source>
</evidence>
<gene>
    <name evidence="4" type="ORF">V6E02_01815</name>
</gene>
<dbReference type="EMBL" id="JBAJEX010000001">
    <property type="protein sequence ID" value="MEO1765957.1"/>
    <property type="molecule type" value="Genomic_DNA"/>
</dbReference>
<dbReference type="PANTHER" id="PTHR30373:SF2">
    <property type="entry name" value="UPF0603 PROTEIN YGCG"/>
    <property type="match status" value="1"/>
</dbReference>
<comment type="caution">
    <text evidence="4">The sequence shown here is derived from an EMBL/GenBank/DDBJ whole genome shotgun (WGS) entry which is preliminary data.</text>
</comment>
<reference evidence="4 5" key="1">
    <citation type="submission" date="2024-02" db="EMBL/GenBank/DDBJ databases">
        <title>New thermophilic sulfur-oxidizing bacteria from a hot springs of the Uzon caldera (Kamchatka, Russia).</title>
        <authorList>
            <person name="Dukat A.M."/>
            <person name="Elcheninov A.G."/>
            <person name="Frolov E.N."/>
        </authorList>
    </citation>
    <scope>NUCLEOTIDE SEQUENCE [LARGE SCALE GENOMIC DNA]</scope>
    <source>
        <strain evidence="4 5">AK1</strain>
    </source>
</reference>
<proteinExistence type="predicted"/>